<comment type="similarity">
    <text evidence="1">Belongs to the NAD(P)H dehydrogenase (quinone) family.</text>
</comment>
<protein>
    <submittedName>
        <fullName evidence="4">Unannotated protein</fullName>
    </submittedName>
</protein>
<accession>A0A6J6H4S9</accession>
<reference evidence="4" key="1">
    <citation type="submission" date="2020-05" db="EMBL/GenBank/DDBJ databases">
        <authorList>
            <person name="Chiriac C."/>
            <person name="Salcher M."/>
            <person name="Ghai R."/>
            <person name="Kavagutti S V."/>
        </authorList>
    </citation>
    <scope>NUCLEOTIDE SEQUENCE</scope>
</reference>
<evidence type="ECO:0000259" key="3">
    <source>
        <dbReference type="Pfam" id="PF02525"/>
    </source>
</evidence>
<dbReference type="GO" id="GO:0003955">
    <property type="term" value="F:NAD(P)H dehydrogenase (quinone) activity"/>
    <property type="evidence" value="ECO:0007669"/>
    <property type="project" value="TreeGrafter"/>
</dbReference>
<dbReference type="PANTHER" id="PTHR10204:SF34">
    <property type="entry name" value="NAD(P)H DEHYDROGENASE [QUINONE] 1 ISOFORM 1"/>
    <property type="match status" value="1"/>
</dbReference>
<dbReference type="GO" id="GO:0005829">
    <property type="term" value="C:cytosol"/>
    <property type="evidence" value="ECO:0007669"/>
    <property type="project" value="TreeGrafter"/>
</dbReference>
<dbReference type="SUPFAM" id="SSF52218">
    <property type="entry name" value="Flavoproteins"/>
    <property type="match status" value="1"/>
</dbReference>
<proteinExistence type="inferred from homology"/>
<organism evidence="4">
    <name type="scientific">freshwater metagenome</name>
    <dbReference type="NCBI Taxonomy" id="449393"/>
    <lineage>
        <taxon>unclassified sequences</taxon>
        <taxon>metagenomes</taxon>
        <taxon>ecological metagenomes</taxon>
    </lineage>
</organism>
<dbReference type="Pfam" id="PF02525">
    <property type="entry name" value="Flavodoxin_2"/>
    <property type="match status" value="1"/>
</dbReference>
<dbReference type="PANTHER" id="PTHR10204">
    <property type="entry name" value="NAD P H OXIDOREDUCTASE-RELATED"/>
    <property type="match status" value="1"/>
</dbReference>
<name>A0A6J6H4S9_9ZZZZ</name>
<dbReference type="InterPro" id="IPR051545">
    <property type="entry name" value="NAD(P)H_dehydrogenase_qn"/>
</dbReference>
<dbReference type="InterPro" id="IPR003680">
    <property type="entry name" value="Flavodoxin_fold"/>
</dbReference>
<gene>
    <name evidence="4" type="ORF">UFOPK1808_01223</name>
</gene>
<dbReference type="EMBL" id="CAEZUL010000172">
    <property type="protein sequence ID" value="CAB4608667.1"/>
    <property type="molecule type" value="Genomic_DNA"/>
</dbReference>
<dbReference type="AlphaFoldDB" id="A0A6J6H4S9"/>
<dbReference type="Gene3D" id="3.40.50.360">
    <property type="match status" value="1"/>
</dbReference>
<evidence type="ECO:0000313" key="4">
    <source>
        <dbReference type="EMBL" id="CAB4608667.1"/>
    </source>
</evidence>
<feature type="domain" description="Flavodoxin-like fold" evidence="3">
    <location>
        <begin position="1"/>
        <end position="144"/>
    </location>
</feature>
<evidence type="ECO:0000256" key="1">
    <source>
        <dbReference type="ARBA" id="ARBA00006252"/>
    </source>
</evidence>
<sequence>MNVLVISAHPAPESLCHTLQESVVKVLNQAGHTLRHHDLYLEQFDPVFTSFERLNHTGPAEVKLQQFPELRPYVENLQWCEALVLVYPTWWSGQPAILKGWFDRILMSGVAWVLPEGVARISPALTNVRKLVVVTTHGSSKLVNAIEGEGGKRTAFRSVRLMFHPRARSTWLAFYGVDHSSENARTRFIRRVERKIVRALG</sequence>
<keyword evidence="2" id="KW-0560">Oxidoreductase</keyword>
<dbReference type="InterPro" id="IPR029039">
    <property type="entry name" value="Flavoprotein-like_sf"/>
</dbReference>
<evidence type="ECO:0000256" key="2">
    <source>
        <dbReference type="ARBA" id="ARBA00023002"/>
    </source>
</evidence>